<dbReference type="KEGG" id="spat:A0O21_07770"/>
<dbReference type="SUPFAM" id="SSF46785">
    <property type="entry name" value="Winged helix' DNA-binding domain"/>
    <property type="match status" value="1"/>
</dbReference>
<accession>A0A172Q8X5</accession>
<organism evidence="5 6">
    <name type="scientific">Streptococcus pantholopis</name>
    <dbReference type="NCBI Taxonomy" id="1811193"/>
    <lineage>
        <taxon>Bacteria</taxon>
        <taxon>Bacillati</taxon>
        <taxon>Bacillota</taxon>
        <taxon>Bacilli</taxon>
        <taxon>Lactobacillales</taxon>
        <taxon>Streptococcaceae</taxon>
        <taxon>Streptococcus</taxon>
    </lineage>
</organism>
<evidence type="ECO:0000256" key="2">
    <source>
        <dbReference type="ARBA" id="ARBA00023015"/>
    </source>
</evidence>
<dbReference type="Pfam" id="PF03965">
    <property type="entry name" value="Penicillinase_R"/>
    <property type="match status" value="1"/>
</dbReference>
<dbReference type="InterPro" id="IPR036388">
    <property type="entry name" value="WH-like_DNA-bd_sf"/>
</dbReference>
<dbReference type="EMBL" id="CP014699">
    <property type="protein sequence ID" value="AND79910.1"/>
    <property type="molecule type" value="Genomic_DNA"/>
</dbReference>
<dbReference type="GO" id="GO:0045892">
    <property type="term" value="P:negative regulation of DNA-templated transcription"/>
    <property type="evidence" value="ECO:0007669"/>
    <property type="project" value="InterPro"/>
</dbReference>
<keyword evidence="4" id="KW-0804">Transcription</keyword>
<sequence length="127" mass="14719">MKSMKRLPDAEFTVLKAIWHLPNPVTSSQIMTALGDDNHWKRQTLLTILARLIEKGFLSSERQGRERLYTALVSENEYMEVEASHFFERYKGQSFGNLMKSFFSTHQLSDADLDDINHLIQERKAGD</sequence>
<name>A0A172Q8X5_9STRE</name>
<dbReference type="Gene3D" id="1.10.4040.10">
    <property type="entry name" value="Penicillinase repressor domain"/>
    <property type="match status" value="1"/>
</dbReference>
<dbReference type="OrthoDB" id="1849040at2"/>
<dbReference type="STRING" id="1811193.A0O21_07770"/>
<dbReference type="InterPro" id="IPR036390">
    <property type="entry name" value="WH_DNA-bd_sf"/>
</dbReference>
<keyword evidence="2" id="KW-0805">Transcription regulation</keyword>
<evidence type="ECO:0000313" key="5">
    <source>
        <dbReference type="EMBL" id="AND79910.1"/>
    </source>
</evidence>
<dbReference type="PIRSF" id="PIRSF019455">
    <property type="entry name" value="CopR_AtkY"/>
    <property type="match status" value="1"/>
</dbReference>
<evidence type="ECO:0000256" key="4">
    <source>
        <dbReference type="ARBA" id="ARBA00023163"/>
    </source>
</evidence>
<dbReference type="InterPro" id="IPR005650">
    <property type="entry name" value="BlaI_family"/>
</dbReference>
<gene>
    <name evidence="5" type="ORF">A0O21_07770</name>
</gene>
<keyword evidence="3" id="KW-0238">DNA-binding</keyword>
<dbReference type="Proteomes" id="UP000077317">
    <property type="component" value="Chromosome"/>
</dbReference>
<evidence type="ECO:0000313" key="6">
    <source>
        <dbReference type="Proteomes" id="UP000077317"/>
    </source>
</evidence>
<reference evidence="6" key="2">
    <citation type="submission" date="2016-03" db="EMBL/GenBank/DDBJ databases">
        <title>Streptococcus antelopensis sp. nov., isolated from the feces of the Tibetan antelope (Pantholops hodgsonii) in Hoh Xil National Nature Reserve, Qinghai, China.</title>
        <authorList>
            <person name="Bai X."/>
        </authorList>
    </citation>
    <scope>NUCLEOTIDE SEQUENCE [LARGE SCALE GENOMIC DNA]</scope>
    <source>
        <strain evidence="6">TA 26</strain>
    </source>
</reference>
<keyword evidence="6" id="KW-1185">Reference proteome</keyword>
<evidence type="ECO:0000256" key="3">
    <source>
        <dbReference type="ARBA" id="ARBA00023125"/>
    </source>
</evidence>
<comment type="similarity">
    <text evidence="1">Belongs to the BlaI transcriptional regulatory family.</text>
</comment>
<dbReference type="GO" id="GO:0003677">
    <property type="term" value="F:DNA binding"/>
    <property type="evidence" value="ECO:0007669"/>
    <property type="project" value="UniProtKB-KW"/>
</dbReference>
<proteinExistence type="inferred from homology"/>
<reference evidence="5 6" key="1">
    <citation type="journal article" date="2016" name="Int. J. Syst. Evol. Microbiol.">
        <title>Streptococcuspantholopis sp. nov., isolated from faeces of the Tibetan antelope (Pantholops hodgsonii).</title>
        <authorList>
            <person name="Bai X."/>
            <person name="Xiong Y."/>
            <person name="Lu S."/>
            <person name="Jin D."/>
            <person name="Lai X."/>
            <person name="Yang J."/>
            <person name="Niu L."/>
            <person name="Hu S."/>
            <person name="Meng X."/>
            <person name="Pu J."/>
            <person name="Ye C."/>
            <person name="Xu J."/>
        </authorList>
    </citation>
    <scope>NUCLEOTIDE SEQUENCE [LARGE SCALE GENOMIC DNA]</scope>
    <source>
        <strain evidence="5 6">TA 26</strain>
    </source>
</reference>
<protein>
    <submittedName>
        <fullName evidence="5">Transcriptional regulator</fullName>
    </submittedName>
</protein>
<dbReference type="AlphaFoldDB" id="A0A172Q8X5"/>
<evidence type="ECO:0000256" key="1">
    <source>
        <dbReference type="ARBA" id="ARBA00011046"/>
    </source>
</evidence>
<dbReference type="Gene3D" id="1.10.10.10">
    <property type="entry name" value="Winged helix-like DNA-binding domain superfamily/Winged helix DNA-binding domain"/>
    <property type="match status" value="1"/>
</dbReference>
<dbReference type="RefSeq" id="WP_067063910.1">
    <property type="nucleotide sequence ID" value="NZ_CP014699.1"/>
</dbReference>